<dbReference type="AlphaFoldDB" id="A0A099WG71"/>
<dbReference type="Gene3D" id="2.40.260.10">
    <property type="entry name" value="Sortase"/>
    <property type="match status" value="1"/>
</dbReference>
<keyword evidence="3" id="KW-1185">Reference proteome</keyword>
<accession>A0A099WG71</accession>
<sequence>MRKRIIAATCILLLLVSVIITFDYINANSETLPKGNQTTEIATIPKSTTKTTGATAKKSIMPTQIIFRNGTKTQIEDPVRPVGTDNGGRMEVPDGIDAVYWYKFGPSPGDKGNAIIAGHRDWGGELGLFKYLEDIALGEKVIIGYEDGTQKTFEVKSKKSYAFKDFPQELMDTTKGNQVTLISCTGTFNRSQDGYQNREVVILQPVTK</sequence>
<dbReference type="SUPFAM" id="SSF63817">
    <property type="entry name" value="Sortase"/>
    <property type="match status" value="1"/>
</dbReference>
<dbReference type="STRING" id="1552123.EP57_02840"/>
<name>A0A099WG71_9LIST</name>
<evidence type="ECO:0000256" key="1">
    <source>
        <dbReference type="ARBA" id="ARBA00022801"/>
    </source>
</evidence>
<evidence type="ECO:0000313" key="3">
    <source>
        <dbReference type="Proteomes" id="UP000029844"/>
    </source>
</evidence>
<protein>
    <submittedName>
        <fullName evidence="2">Uncharacterized protein</fullName>
    </submittedName>
</protein>
<gene>
    <name evidence="2" type="ORF">EP57_02840</name>
</gene>
<evidence type="ECO:0000313" key="2">
    <source>
        <dbReference type="EMBL" id="KGL43533.1"/>
    </source>
</evidence>
<organism evidence="2 3">
    <name type="scientific">Listeria booriae</name>
    <dbReference type="NCBI Taxonomy" id="1552123"/>
    <lineage>
        <taxon>Bacteria</taxon>
        <taxon>Bacillati</taxon>
        <taxon>Bacillota</taxon>
        <taxon>Bacilli</taxon>
        <taxon>Bacillales</taxon>
        <taxon>Listeriaceae</taxon>
        <taxon>Listeria</taxon>
    </lineage>
</organism>
<dbReference type="Proteomes" id="UP000029844">
    <property type="component" value="Unassembled WGS sequence"/>
</dbReference>
<comment type="caution">
    <text evidence="2">The sequence shown here is derived from an EMBL/GenBank/DDBJ whole genome shotgun (WGS) entry which is preliminary data.</text>
</comment>
<dbReference type="InterPro" id="IPR005754">
    <property type="entry name" value="Sortase"/>
</dbReference>
<dbReference type="InterPro" id="IPR042001">
    <property type="entry name" value="Sortase_F"/>
</dbReference>
<dbReference type="InterPro" id="IPR023365">
    <property type="entry name" value="Sortase_dom-sf"/>
</dbReference>
<dbReference type="RefSeq" id="WP_052167503.1">
    <property type="nucleotide sequence ID" value="NZ_CBCSHQ010000001.1"/>
</dbReference>
<dbReference type="GeneID" id="58718983"/>
<dbReference type="GO" id="GO:0016787">
    <property type="term" value="F:hydrolase activity"/>
    <property type="evidence" value="ECO:0007669"/>
    <property type="project" value="UniProtKB-KW"/>
</dbReference>
<proteinExistence type="predicted"/>
<dbReference type="OrthoDB" id="525039at2"/>
<dbReference type="EMBL" id="JNFA01000005">
    <property type="protein sequence ID" value="KGL43533.1"/>
    <property type="molecule type" value="Genomic_DNA"/>
</dbReference>
<dbReference type="eggNOG" id="COG3764">
    <property type="taxonomic scope" value="Bacteria"/>
</dbReference>
<reference evidence="2 3" key="1">
    <citation type="submission" date="2014-05" db="EMBL/GenBank/DDBJ databases">
        <title>Novel Listeriaceae from food processing environments.</title>
        <authorList>
            <person name="den Bakker H.C."/>
        </authorList>
    </citation>
    <scope>NUCLEOTIDE SEQUENCE [LARGE SCALE GENOMIC DNA]</scope>
    <source>
        <strain evidence="2 3">FSL A5-0281</strain>
    </source>
</reference>
<keyword evidence="1" id="KW-0378">Hydrolase</keyword>
<dbReference type="Pfam" id="PF04203">
    <property type="entry name" value="Sortase"/>
    <property type="match status" value="1"/>
</dbReference>
<dbReference type="CDD" id="cd05829">
    <property type="entry name" value="Sortase_F"/>
    <property type="match status" value="1"/>
</dbReference>